<evidence type="ECO:0000313" key="3">
    <source>
        <dbReference type="Proteomes" id="UP000198767"/>
    </source>
</evidence>
<accession>A0A1G5PKR8</accession>
<reference evidence="2 3" key="1">
    <citation type="submission" date="2016-10" db="EMBL/GenBank/DDBJ databases">
        <authorList>
            <person name="de Groot N.N."/>
        </authorList>
    </citation>
    <scope>NUCLEOTIDE SEQUENCE [LARGE SCALE GENOMIC DNA]</scope>
    <source>
        <strain evidence="2 3">U95</strain>
    </source>
</reference>
<dbReference type="AlphaFoldDB" id="A0A1G5PKR8"/>
<feature type="transmembrane region" description="Helical" evidence="1">
    <location>
        <begin position="85"/>
        <end position="105"/>
    </location>
</feature>
<evidence type="ECO:0000313" key="2">
    <source>
        <dbReference type="EMBL" id="SCZ50103.1"/>
    </source>
</evidence>
<dbReference type="STRING" id="1156985.SAMN04488118_101222"/>
<feature type="transmembrane region" description="Helical" evidence="1">
    <location>
        <begin position="12"/>
        <end position="36"/>
    </location>
</feature>
<name>A0A1G5PKR8_9RHOB</name>
<sequence length="152" mass="16670">MRSAAQGTSLRFYHCVPMIASSRLLNAAHILLIGLFLERIMPYAEAISLAENRHEYFEIITHTGSPTAIILMITLLVVLKRSPRLALLLVASATAIALSGLTFSNINLDQAEHRSDLFWGTCLSCVTLLLGGALLSGHFEKTRSQPHEQDAI</sequence>
<dbReference type="Proteomes" id="UP000198767">
    <property type="component" value="Unassembled WGS sequence"/>
</dbReference>
<protein>
    <submittedName>
        <fullName evidence="2">Uncharacterized protein</fullName>
    </submittedName>
</protein>
<feature type="transmembrane region" description="Helical" evidence="1">
    <location>
        <begin position="117"/>
        <end position="135"/>
    </location>
</feature>
<evidence type="ECO:0000256" key="1">
    <source>
        <dbReference type="SAM" id="Phobius"/>
    </source>
</evidence>
<organism evidence="2 3">
    <name type="scientific">Epibacterium ulvae</name>
    <dbReference type="NCBI Taxonomy" id="1156985"/>
    <lineage>
        <taxon>Bacteria</taxon>
        <taxon>Pseudomonadati</taxon>
        <taxon>Pseudomonadota</taxon>
        <taxon>Alphaproteobacteria</taxon>
        <taxon>Rhodobacterales</taxon>
        <taxon>Roseobacteraceae</taxon>
        <taxon>Epibacterium</taxon>
    </lineage>
</organism>
<keyword evidence="1" id="KW-0812">Transmembrane</keyword>
<proteinExistence type="predicted"/>
<gene>
    <name evidence="2" type="ORF">SAMN04488118_101222</name>
</gene>
<feature type="transmembrane region" description="Helical" evidence="1">
    <location>
        <begin position="56"/>
        <end position="78"/>
    </location>
</feature>
<keyword evidence="1" id="KW-0472">Membrane</keyword>
<keyword evidence="3" id="KW-1185">Reference proteome</keyword>
<keyword evidence="1" id="KW-1133">Transmembrane helix</keyword>
<dbReference type="EMBL" id="FMWG01000001">
    <property type="protein sequence ID" value="SCZ50103.1"/>
    <property type="molecule type" value="Genomic_DNA"/>
</dbReference>